<evidence type="ECO:0000256" key="1">
    <source>
        <dbReference type="ARBA" id="ARBA00009995"/>
    </source>
</evidence>
<dbReference type="Gene3D" id="3.40.50.2000">
    <property type="entry name" value="Glycogen Phosphorylase B"/>
    <property type="match status" value="2"/>
</dbReference>
<accession>A0AAD1ZXK8</accession>
<dbReference type="EMBL" id="OU503050">
    <property type="protein sequence ID" value="CAI9777423.1"/>
    <property type="molecule type" value="Genomic_DNA"/>
</dbReference>
<dbReference type="PANTHER" id="PTHR11926:SF1412">
    <property type="entry name" value="UDP-GLYCOSYLTRANSFERASE 83A1-LIKE"/>
    <property type="match status" value="1"/>
</dbReference>
<organism evidence="2 3">
    <name type="scientific">Fraxinus pennsylvanica</name>
    <dbReference type="NCBI Taxonomy" id="56036"/>
    <lineage>
        <taxon>Eukaryota</taxon>
        <taxon>Viridiplantae</taxon>
        <taxon>Streptophyta</taxon>
        <taxon>Embryophyta</taxon>
        <taxon>Tracheophyta</taxon>
        <taxon>Spermatophyta</taxon>
        <taxon>Magnoliopsida</taxon>
        <taxon>eudicotyledons</taxon>
        <taxon>Gunneridae</taxon>
        <taxon>Pentapetalae</taxon>
        <taxon>asterids</taxon>
        <taxon>lamiids</taxon>
        <taxon>Lamiales</taxon>
        <taxon>Oleaceae</taxon>
        <taxon>Oleeae</taxon>
        <taxon>Fraxinus</taxon>
    </lineage>
</organism>
<dbReference type="GO" id="GO:0080044">
    <property type="term" value="F:quercetin 7-O-glucosyltransferase activity"/>
    <property type="evidence" value="ECO:0007669"/>
    <property type="project" value="TreeGrafter"/>
</dbReference>
<dbReference type="Proteomes" id="UP000834106">
    <property type="component" value="Chromosome 15"/>
</dbReference>
<dbReference type="GO" id="GO:0080043">
    <property type="term" value="F:quercetin 3-O-glucosyltransferase activity"/>
    <property type="evidence" value="ECO:0007669"/>
    <property type="project" value="TreeGrafter"/>
</dbReference>
<proteinExistence type="inferred from homology"/>
<protein>
    <submittedName>
        <fullName evidence="2">Uncharacterized protein</fullName>
    </submittedName>
</protein>
<evidence type="ECO:0000313" key="3">
    <source>
        <dbReference type="Proteomes" id="UP000834106"/>
    </source>
</evidence>
<gene>
    <name evidence="2" type="ORF">FPE_LOCUS24853</name>
</gene>
<reference evidence="2" key="1">
    <citation type="submission" date="2023-05" db="EMBL/GenBank/DDBJ databases">
        <authorList>
            <person name="Huff M."/>
        </authorList>
    </citation>
    <scope>NUCLEOTIDE SEQUENCE</scope>
</reference>
<dbReference type="AlphaFoldDB" id="A0AAD1ZXK8"/>
<evidence type="ECO:0000313" key="2">
    <source>
        <dbReference type="EMBL" id="CAI9777423.1"/>
    </source>
</evidence>
<name>A0AAD1ZXK8_9LAMI</name>
<keyword evidence="3" id="KW-1185">Reference proteome</keyword>
<sequence length="223" mass="25759">MKKHLQLLIELLEGFLLLLFIRRDIYDTYEKTMYNKKERGTSALGKFHGFTAVRELKESELICDGFQNFARGRRKVGFDEKNIRRHVQFSGQRGEEQIIQLSQAMPPMKTVDFFWNCLGDEVEQKFFFKLLVENMQSVKSSDRTSSGNFWQQDSACLSWLDQQPRNSVIYVAFGSLTVFDQNQFNELALSLELTKRPFLKTSYPILLLPVSLAIAVGIPPSKA</sequence>
<comment type="similarity">
    <text evidence="1">Belongs to the UDP-glycosyltransferase family.</text>
</comment>
<dbReference type="SUPFAM" id="SSF53756">
    <property type="entry name" value="UDP-Glycosyltransferase/glycogen phosphorylase"/>
    <property type="match status" value="1"/>
</dbReference>
<dbReference type="PANTHER" id="PTHR11926">
    <property type="entry name" value="GLUCOSYL/GLUCURONOSYL TRANSFERASES"/>
    <property type="match status" value="1"/>
</dbReference>